<evidence type="ECO:0000313" key="3">
    <source>
        <dbReference type="EMBL" id="OLL23038.1"/>
    </source>
</evidence>
<dbReference type="PANTHER" id="PTHR47031:SF3">
    <property type="entry name" value="SAP DOMAIN-CONTAINING PROTEIN"/>
    <property type="match status" value="1"/>
</dbReference>
<dbReference type="InterPro" id="IPR032552">
    <property type="entry name" value="RSB_motif"/>
</dbReference>
<feature type="compositionally biased region" description="Basic and acidic residues" evidence="1">
    <location>
        <begin position="251"/>
        <end position="266"/>
    </location>
</feature>
<feature type="compositionally biased region" description="Polar residues" evidence="1">
    <location>
        <begin position="270"/>
        <end position="284"/>
    </location>
</feature>
<dbReference type="Pfam" id="PF16294">
    <property type="entry name" value="RSB_motif"/>
    <property type="match status" value="1"/>
</dbReference>
<dbReference type="InterPro" id="IPR036361">
    <property type="entry name" value="SAP_dom_sf"/>
</dbReference>
<accession>A0A1U7LK80</accession>
<dbReference type="PANTHER" id="PTHR47031">
    <property type="entry name" value="SAP DNA-BINDING DOMAIN-CONTAINING PROTEIN"/>
    <property type="match status" value="1"/>
</dbReference>
<gene>
    <name evidence="3" type="ORF">NEOLI_004114</name>
</gene>
<dbReference type="PROSITE" id="PS50800">
    <property type="entry name" value="SAP"/>
    <property type="match status" value="1"/>
</dbReference>
<organism evidence="3 4">
    <name type="scientific">Neolecta irregularis (strain DAH-3)</name>
    <dbReference type="NCBI Taxonomy" id="1198029"/>
    <lineage>
        <taxon>Eukaryota</taxon>
        <taxon>Fungi</taxon>
        <taxon>Dikarya</taxon>
        <taxon>Ascomycota</taxon>
        <taxon>Taphrinomycotina</taxon>
        <taxon>Neolectales</taxon>
        <taxon>Neolectaceae</taxon>
        <taxon>Neolecta</taxon>
    </lineage>
</organism>
<feature type="compositionally biased region" description="Polar residues" evidence="1">
    <location>
        <begin position="119"/>
        <end position="129"/>
    </location>
</feature>
<dbReference type="CDD" id="cd12432">
    <property type="entry name" value="RRM_ACINU"/>
    <property type="match status" value="1"/>
</dbReference>
<dbReference type="InterPro" id="IPR034257">
    <property type="entry name" value="Acinus_RRM"/>
</dbReference>
<sequence length="465" mass="52154">MDASKLKVVELKAELSARGLSTKGLKKDLVERLQEAVDIEDNAEQTGDHDTAKEGPIGDAVTENTKKQMRAEKNEVNGDAMAEGVENLGNTDVDQSEEPESATKYASSKLHIQEESKNETPGQTNQSGESVDEKHDFNVSRDGPLLGPADRSSEPAEILQGYSENVSEPQEADEPDLQERSHERDDLKPIENNAETTSLDPGANHQLSSTPKSQEMDEDSRMDISAIDDESKKRKRRPADPFALSNCVASKEADSEPDLKRSRTEEQAGSPISTTATELPRHTPTNSLYIRNFSRPLQQQSLKSHLHALSRSETSQDETILKFWVDSIKSHGFFMFDSIPSAESVRNQLHQNVWPEERGRHKLWADFIPGDLIDQWIQEEESTGLRYHVWYSENGECELVEQGKEGGMKNVPKGPRAMMGSLQQDTNVRVLTLEELFRKTESKPALYYLPVDEKIAEQRQNTEAK</sequence>
<dbReference type="EMBL" id="LXFE01002357">
    <property type="protein sequence ID" value="OLL23038.1"/>
    <property type="molecule type" value="Genomic_DNA"/>
</dbReference>
<dbReference type="OrthoDB" id="5348404at2759"/>
<protein>
    <submittedName>
        <fullName evidence="3">Apoptotic chromatin condensation inducer in the nucleus</fullName>
    </submittedName>
</protein>
<keyword evidence="4" id="KW-1185">Reference proteome</keyword>
<feature type="compositionally biased region" description="Basic and acidic residues" evidence="1">
    <location>
        <begin position="177"/>
        <end position="189"/>
    </location>
</feature>
<dbReference type="OMA" id="AMAMDSI"/>
<dbReference type="Pfam" id="PF02037">
    <property type="entry name" value="SAP"/>
    <property type="match status" value="1"/>
</dbReference>
<feature type="compositionally biased region" description="Polar residues" evidence="1">
    <location>
        <begin position="193"/>
        <end position="213"/>
    </location>
</feature>
<proteinExistence type="predicted"/>
<feature type="compositionally biased region" description="Basic and acidic residues" evidence="1">
    <location>
        <begin position="64"/>
        <end position="76"/>
    </location>
</feature>
<dbReference type="STRING" id="1198029.A0A1U7LK80"/>
<comment type="caution">
    <text evidence="3">The sequence shown here is derived from an EMBL/GenBank/DDBJ whole genome shotgun (WGS) entry which is preliminary data.</text>
</comment>
<dbReference type="InterPro" id="IPR003034">
    <property type="entry name" value="SAP_dom"/>
</dbReference>
<evidence type="ECO:0000256" key="1">
    <source>
        <dbReference type="SAM" id="MobiDB-lite"/>
    </source>
</evidence>
<dbReference type="AlphaFoldDB" id="A0A1U7LK80"/>
<feature type="region of interest" description="Disordered" evidence="1">
    <location>
        <begin position="39"/>
        <end position="284"/>
    </location>
</feature>
<feature type="domain" description="SAP" evidence="2">
    <location>
        <begin position="3"/>
        <end position="37"/>
    </location>
</feature>
<dbReference type="SMART" id="SM00513">
    <property type="entry name" value="SAP"/>
    <property type="match status" value="1"/>
</dbReference>
<evidence type="ECO:0000259" key="2">
    <source>
        <dbReference type="PROSITE" id="PS50800"/>
    </source>
</evidence>
<dbReference type="Gene3D" id="1.10.720.30">
    <property type="entry name" value="SAP domain"/>
    <property type="match status" value="1"/>
</dbReference>
<name>A0A1U7LK80_NEOID</name>
<dbReference type="Proteomes" id="UP000186594">
    <property type="component" value="Unassembled WGS sequence"/>
</dbReference>
<reference evidence="3 4" key="1">
    <citation type="submission" date="2016-04" db="EMBL/GenBank/DDBJ databases">
        <title>Evolutionary innovation and constraint leading to complex multicellularity in the Ascomycota.</title>
        <authorList>
            <person name="Cisse O."/>
            <person name="Nguyen A."/>
            <person name="Hewitt D.A."/>
            <person name="Jedd G."/>
            <person name="Stajich J.E."/>
        </authorList>
    </citation>
    <scope>NUCLEOTIDE SEQUENCE [LARGE SCALE GENOMIC DNA]</scope>
    <source>
        <strain evidence="3 4">DAH-3</strain>
    </source>
</reference>
<dbReference type="SUPFAM" id="SSF68906">
    <property type="entry name" value="SAP domain"/>
    <property type="match status" value="1"/>
</dbReference>
<evidence type="ECO:0000313" key="4">
    <source>
        <dbReference type="Proteomes" id="UP000186594"/>
    </source>
</evidence>